<keyword evidence="2" id="KW-1185">Reference proteome</keyword>
<dbReference type="Proteomes" id="UP001054837">
    <property type="component" value="Unassembled WGS sequence"/>
</dbReference>
<dbReference type="EMBL" id="BPLQ01007531">
    <property type="protein sequence ID" value="GIY30687.1"/>
    <property type="molecule type" value="Genomic_DNA"/>
</dbReference>
<dbReference type="AlphaFoldDB" id="A0AAV4SE64"/>
<proteinExistence type="predicted"/>
<organism evidence="1 2">
    <name type="scientific">Caerostris darwini</name>
    <dbReference type="NCBI Taxonomy" id="1538125"/>
    <lineage>
        <taxon>Eukaryota</taxon>
        <taxon>Metazoa</taxon>
        <taxon>Ecdysozoa</taxon>
        <taxon>Arthropoda</taxon>
        <taxon>Chelicerata</taxon>
        <taxon>Arachnida</taxon>
        <taxon>Araneae</taxon>
        <taxon>Araneomorphae</taxon>
        <taxon>Entelegynae</taxon>
        <taxon>Araneoidea</taxon>
        <taxon>Araneidae</taxon>
        <taxon>Caerostris</taxon>
    </lineage>
</organism>
<evidence type="ECO:0000313" key="2">
    <source>
        <dbReference type="Proteomes" id="UP001054837"/>
    </source>
</evidence>
<sequence length="108" mass="12171">MLKQQWTKNSTKISPVRTSTAAERAFHHNTWIHFSLAKVYELFQKTISCPWYMNAYPLVWTGVCEMRQREGVTGAVGCVGREKAVFFGRPLSGRATDRNCGASARCSP</sequence>
<name>A0AAV4SE64_9ARAC</name>
<accession>A0AAV4SE64</accession>
<gene>
    <name evidence="1" type="ORF">CDAR_119521</name>
</gene>
<reference evidence="1 2" key="1">
    <citation type="submission" date="2021-06" db="EMBL/GenBank/DDBJ databases">
        <title>Caerostris darwini draft genome.</title>
        <authorList>
            <person name="Kono N."/>
            <person name="Arakawa K."/>
        </authorList>
    </citation>
    <scope>NUCLEOTIDE SEQUENCE [LARGE SCALE GENOMIC DNA]</scope>
</reference>
<protein>
    <submittedName>
        <fullName evidence="1">Uncharacterized protein</fullName>
    </submittedName>
</protein>
<evidence type="ECO:0000313" key="1">
    <source>
        <dbReference type="EMBL" id="GIY30687.1"/>
    </source>
</evidence>
<comment type="caution">
    <text evidence="1">The sequence shown here is derived from an EMBL/GenBank/DDBJ whole genome shotgun (WGS) entry which is preliminary data.</text>
</comment>